<gene>
    <name evidence="1" type="ORF">SAMN06265222_11390</name>
</gene>
<name>A0ABY1QJ18_9BACT</name>
<reference evidence="1 2" key="1">
    <citation type="submission" date="2017-05" db="EMBL/GenBank/DDBJ databases">
        <authorList>
            <person name="Varghese N."/>
            <person name="Submissions S."/>
        </authorList>
    </citation>
    <scope>NUCLEOTIDE SEQUENCE [LARGE SCALE GENOMIC DNA]</scope>
    <source>
        <strain evidence="1 2">DSM 25457</strain>
    </source>
</reference>
<dbReference type="EMBL" id="FXUG01000013">
    <property type="protein sequence ID" value="SMP70607.1"/>
    <property type="molecule type" value="Genomic_DNA"/>
</dbReference>
<evidence type="ECO:0000313" key="1">
    <source>
        <dbReference type="EMBL" id="SMP70607.1"/>
    </source>
</evidence>
<keyword evidence="2" id="KW-1185">Reference proteome</keyword>
<comment type="caution">
    <text evidence="1">The sequence shown here is derived from an EMBL/GenBank/DDBJ whole genome shotgun (WGS) entry which is preliminary data.</text>
</comment>
<organism evidence="1 2">
    <name type="scientific">Neorhodopirellula lusitana</name>
    <dbReference type="NCBI Taxonomy" id="445327"/>
    <lineage>
        <taxon>Bacteria</taxon>
        <taxon>Pseudomonadati</taxon>
        <taxon>Planctomycetota</taxon>
        <taxon>Planctomycetia</taxon>
        <taxon>Pirellulales</taxon>
        <taxon>Pirellulaceae</taxon>
        <taxon>Neorhodopirellula</taxon>
    </lineage>
</organism>
<dbReference type="Proteomes" id="UP001158067">
    <property type="component" value="Unassembled WGS sequence"/>
</dbReference>
<accession>A0ABY1QJ18</accession>
<sequence>MLVVLETSRFWRKRFDFRREVYWFGSSTSFLLVLQSVCKGFYSVLANLCEAWKDPLRLVSLFRKLSFVLKKCFGLVGTLILVASFGGCDGSSSKVVDPDQLSAEEAEELRIANEEYEAYMNE</sequence>
<evidence type="ECO:0000313" key="2">
    <source>
        <dbReference type="Proteomes" id="UP001158067"/>
    </source>
</evidence>
<proteinExistence type="predicted"/>
<protein>
    <submittedName>
        <fullName evidence="1">Uncharacterized protein</fullName>
    </submittedName>
</protein>